<dbReference type="PANTHER" id="PTHR22642:SF21">
    <property type="entry name" value="PERIPLASMIC PROTEIN"/>
    <property type="match status" value="1"/>
</dbReference>
<organism evidence="3 4">
    <name type="scientific">Candidatus Segetimicrobium genomatis</name>
    <dbReference type="NCBI Taxonomy" id="2569760"/>
    <lineage>
        <taxon>Bacteria</taxon>
        <taxon>Bacillati</taxon>
        <taxon>Candidatus Sysuimicrobiota</taxon>
        <taxon>Candidatus Sysuimicrobiia</taxon>
        <taxon>Candidatus Sysuimicrobiales</taxon>
        <taxon>Candidatus Segetimicrobiaceae</taxon>
        <taxon>Candidatus Segetimicrobium</taxon>
    </lineage>
</organism>
<dbReference type="SUPFAM" id="SSF51338">
    <property type="entry name" value="Composite domain of metallo-dependent hydrolases"/>
    <property type="match status" value="1"/>
</dbReference>
<dbReference type="InterPro" id="IPR013108">
    <property type="entry name" value="Amidohydro_3"/>
</dbReference>
<dbReference type="GO" id="GO:0016810">
    <property type="term" value="F:hydrolase activity, acting on carbon-nitrogen (but not peptide) bonds"/>
    <property type="evidence" value="ECO:0007669"/>
    <property type="project" value="InterPro"/>
</dbReference>
<dbReference type="Gene3D" id="3.20.20.140">
    <property type="entry name" value="Metal-dependent hydrolases"/>
    <property type="match status" value="1"/>
</dbReference>
<dbReference type="SUPFAM" id="SSF51556">
    <property type="entry name" value="Metallo-dependent hydrolases"/>
    <property type="match status" value="1"/>
</dbReference>
<dbReference type="InterPro" id="IPR011059">
    <property type="entry name" value="Metal-dep_hydrolase_composite"/>
</dbReference>
<accession>A0A537JXW7</accession>
<gene>
    <name evidence="3" type="ORF">E6H00_13865</name>
</gene>
<evidence type="ECO:0000313" key="3">
    <source>
        <dbReference type="EMBL" id="TMI88046.1"/>
    </source>
</evidence>
<name>A0A537JXW7_9BACT</name>
<dbReference type="Proteomes" id="UP000318509">
    <property type="component" value="Unassembled WGS sequence"/>
</dbReference>
<dbReference type="InterPro" id="IPR032466">
    <property type="entry name" value="Metal_Hydrolase"/>
</dbReference>
<dbReference type="InterPro" id="IPR033932">
    <property type="entry name" value="YtcJ-like"/>
</dbReference>
<dbReference type="CDD" id="cd01300">
    <property type="entry name" value="YtcJ_like"/>
    <property type="match status" value="1"/>
</dbReference>
<reference evidence="3 4" key="1">
    <citation type="journal article" date="2019" name="Nat. Microbiol.">
        <title>Mediterranean grassland soil C-N compound turnover is dependent on rainfall and depth, and is mediated by genomically divergent microorganisms.</title>
        <authorList>
            <person name="Diamond S."/>
            <person name="Andeer P.F."/>
            <person name="Li Z."/>
            <person name="Crits-Christoph A."/>
            <person name="Burstein D."/>
            <person name="Anantharaman K."/>
            <person name="Lane K.R."/>
            <person name="Thomas B.C."/>
            <person name="Pan C."/>
            <person name="Northen T.R."/>
            <person name="Banfield J.F."/>
        </authorList>
    </citation>
    <scope>NUCLEOTIDE SEQUENCE [LARGE SCALE GENOMIC DNA]</scope>
    <source>
        <strain evidence="3">NP_3</strain>
    </source>
</reference>
<keyword evidence="1" id="KW-0732">Signal</keyword>
<sequence>MRARLLFGWCTAGFLAVTLSLGPGAGVQAAAPTADLVLLGGKIITMDRQFSTAQAAAIQGGKFAAVGTNGQMQAYVGPSTRVVDLHGRTVVPGLIDSHIHAIRQGLTWDAELHWQTVPSLAEGLRMIRERAARTPPGTWIVVAGGWHESQFTERRKPTPQEIDAISADHPIWVQYLYDEAMMNRAAMTAVGLTAETKDPFGGKVLKDASGQPTGVVTGFGGINAFYFKIPRPAPEDQVSGTRDWFRELNRLGMTGVGDVAGGGLIWPGDYRAVTALHDRGELTLRVHWYMQPNRPGGELDVIKRFVTEVRPGTGDAWLRPVGVGEQVLASAYDGDAFGPLPPQFSPKAIDDWRAAVRMIIESGWRFQAHATRNHSAEQLLPAIEEINREIPVQNRRLAFAHMEDVTPDTIRRIRALGGGITIQDRMVFSGDEIAQNWPPDIVQNAPPMKAMLAMGLPLGGGTDATRVAPYNPFVSLWWIVTGHTVAGHPIRAPRANLSRLQALRVYTLGSAWFNMDEDQVGSIEPGKNADLAVLSADYLTVPADQIKDLVSVLTIVGGRAVYGAGDYQALAR</sequence>
<evidence type="ECO:0000259" key="2">
    <source>
        <dbReference type="Pfam" id="PF07969"/>
    </source>
</evidence>
<dbReference type="Pfam" id="PF07969">
    <property type="entry name" value="Amidohydro_3"/>
    <property type="match status" value="1"/>
</dbReference>
<dbReference type="EMBL" id="VBAK01000146">
    <property type="protein sequence ID" value="TMI88046.1"/>
    <property type="molecule type" value="Genomic_DNA"/>
</dbReference>
<protein>
    <submittedName>
        <fullName evidence="3">Amidohydrolase</fullName>
    </submittedName>
</protein>
<proteinExistence type="predicted"/>
<dbReference type="Gene3D" id="2.30.40.10">
    <property type="entry name" value="Urease, subunit C, domain 1"/>
    <property type="match status" value="1"/>
</dbReference>
<feature type="chain" id="PRO_5021966337" evidence="1">
    <location>
        <begin position="30"/>
        <end position="572"/>
    </location>
</feature>
<comment type="caution">
    <text evidence="3">The sequence shown here is derived from an EMBL/GenBank/DDBJ whole genome shotgun (WGS) entry which is preliminary data.</text>
</comment>
<evidence type="ECO:0000313" key="4">
    <source>
        <dbReference type="Proteomes" id="UP000318509"/>
    </source>
</evidence>
<feature type="signal peptide" evidence="1">
    <location>
        <begin position="1"/>
        <end position="29"/>
    </location>
</feature>
<dbReference type="Gene3D" id="3.10.310.70">
    <property type="match status" value="1"/>
</dbReference>
<dbReference type="PANTHER" id="PTHR22642">
    <property type="entry name" value="IMIDAZOLONEPROPIONASE"/>
    <property type="match status" value="1"/>
</dbReference>
<evidence type="ECO:0000256" key="1">
    <source>
        <dbReference type="SAM" id="SignalP"/>
    </source>
</evidence>
<keyword evidence="3" id="KW-0378">Hydrolase</keyword>
<feature type="domain" description="Amidohydrolase 3" evidence="2">
    <location>
        <begin position="81"/>
        <end position="562"/>
    </location>
</feature>
<dbReference type="AlphaFoldDB" id="A0A537JXW7"/>